<dbReference type="InterPro" id="IPR036427">
    <property type="entry name" value="Bromodomain-like_sf"/>
</dbReference>
<gene>
    <name evidence="4" type="ORF">Nepgr_012699</name>
</gene>
<dbReference type="CDD" id="cd04369">
    <property type="entry name" value="Bromodomain"/>
    <property type="match status" value="1"/>
</dbReference>
<keyword evidence="1 2" id="KW-0103">Bromodomain</keyword>
<evidence type="ECO:0000313" key="5">
    <source>
        <dbReference type="Proteomes" id="UP001279734"/>
    </source>
</evidence>
<protein>
    <recommendedName>
        <fullName evidence="3">Bromo domain-containing protein</fullName>
    </recommendedName>
</protein>
<dbReference type="PANTHER" id="PTHR37888:SF4">
    <property type="entry name" value="OS07G0565300 PROTEIN"/>
    <property type="match status" value="1"/>
</dbReference>
<dbReference type="PANTHER" id="PTHR37888">
    <property type="entry name" value="DNA-BINDING BROMODOMAIN-CONTAINING PROTEIN"/>
    <property type="match status" value="1"/>
</dbReference>
<dbReference type="EMBL" id="BSYO01000010">
    <property type="protein sequence ID" value="GMH10858.1"/>
    <property type="molecule type" value="Genomic_DNA"/>
</dbReference>
<dbReference type="Gene3D" id="3.40.640.10">
    <property type="entry name" value="Type I PLP-dependent aspartate aminotransferase-like (Major domain)"/>
    <property type="match status" value="1"/>
</dbReference>
<dbReference type="Pfam" id="PF00439">
    <property type="entry name" value="Bromodomain"/>
    <property type="match status" value="1"/>
</dbReference>
<accession>A0AAD3XNB8</accession>
<evidence type="ECO:0000313" key="4">
    <source>
        <dbReference type="EMBL" id="GMH10858.1"/>
    </source>
</evidence>
<evidence type="ECO:0000256" key="1">
    <source>
        <dbReference type="ARBA" id="ARBA00023117"/>
    </source>
</evidence>
<organism evidence="4 5">
    <name type="scientific">Nepenthes gracilis</name>
    <name type="common">Slender pitcher plant</name>
    <dbReference type="NCBI Taxonomy" id="150966"/>
    <lineage>
        <taxon>Eukaryota</taxon>
        <taxon>Viridiplantae</taxon>
        <taxon>Streptophyta</taxon>
        <taxon>Embryophyta</taxon>
        <taxon>Tracheophyta</taxon>
        <taxon>Spermatophyta</taxon>
        <taxon>Magnoliopsida</taxon>
        <taxon>eudicotyledons</taxon>
        <taxon>Gunneridae</taxon>
        <taxon>Pentapetalae</taxon>
        <taxon>Caryophyllales</taxon>
        <taxon>Nepenthaceae</taxon>
        <taxon>Nepenthes</taxon>
    </lineage>
</organism>
<dbReference type="SUPFAM" id="SSF47370">
    <property type="entry name" value="Bromodomain"/>
    <property type="match status" value="1"/>
</dbReference>
<evidence type="ECO:0000259" key="3">
    <source>
        <dbReference type="PROSITE" id="PS50014"/>
    </source>
</evidence>
<dbReference type="Gene3D" id="1.20.920.10">
    <property type="entry name" value="Bromodomain-like"/>
    <property type="match status" value="1"/>
</dbReference>
<sequence length="285" mass="31862">MDGMNVNAQVDLTSPGWSGADGCHLNLLQTFCIPHGGGGHGMRPIGVKKHLAPLLPSHPVLLPLSFQWKRAPEKSEDSIGSLELKLEWLKAHKGVCNSVDYRSSHTESPLQAFSKLEGIKFSDQLAGALYTERGLIIRKQRGKRMRKGCCMDAKEGSVGENYLIGSAKVGLTNLNWKEILTSDRGDTARSLDENDCKQCTSKEEVDDLMGILDSLMQNELVNMFRQRLDNQKRAQYKWIIRQHMDLDMIRSRVSQGSITSTRELFRDLLLPANNASSLFQEHPGT</sequence>
<reference evidence="4" key="1">
    <citation type="submission" date="2023-05" db="EMBL/GenBank/DDBJ databases">
        <title>Nepenthes gracilis genome sequencing.</title>
        <authorList>
            <person name="Fukushima K."/>
        </authorList>
    </citation>
    <scope>NUCLEOTIDE SEQUENCE</scope>
    <source>
        <strain evidence="4">SING2019-196</strain>
    </source>
</reference>
<dbReference type="InterPro" id="IPR015421">
    <property type="entry name" value="PyrdxlP-dep_Trfase_major"/>
</dbReference>
<dbReference type="AlphaFoldDB" id="A0AAD3XNB8"/>
<dbReference type="PROSITE" id="PS50014">
    <property type="entry name" value="BROMODOMAIN_2"/>
    <property type="match status" value="1"/>
</dbReference>
<comment type="caution">
    <text evidence="4">The sequence shown here is derived from an EMBL/GenBank/DDBJ whole genome shotgun (WGS) entry which is preliminary data.</text>
</comment>
<feature type="domain" description="Bromo" evidence="3">
    <location>
        <begin position="216"/>
        <end position="285"/>
    </location>
</feature>
<dbReference type="InterPro" id="IPR001487">
    <property type="entry name" value="Bromodomain"/>
</dbReference>
<evidence type="ECO:0000256" key="2">
    <source>
        <dbReference type="PROSITE-ProRule" id="PRU00035"/>
    </source>
</evidence>
<proteinExistence type="predicted"/>
<name>A0AAD3XNB8_NEPGR</name>
<keyword evidence="5" id="KW-1185">Reference proteome</keyword>
<dbReference type="Proteomes" id="UP001279734">
    <property type="component" value="Unassembled WGS sequence"/>
</dbReference>